<accession>A0A6J5N406</accession>
<sequence length="79" mass="9395">MIYKFVEKEKEFINSKEMYVSSDSSTEMEVYIEDFVYHDDPRCCIKILNRETGGLQFICLNKKDLYHLIGALHLIQKEL</sequence>
<dbReference type="EMBL" id="LR796578">
    <property type="protein sequence ID" value="CAB4153117.1"/>
    <property type="molecule type" value="Genomic_DNA"/>
</dbReference>
<proteinExistence type="predicted"/>
<gene>
    <name evidence="1" type="ORF">UFOVP603_43</name>
</gene>
<organism evidence="1">
    <name type="scientific">uncultured Caudovirales phage</name>
    <dbReference type="NCBI Taxonomy" id="2100421"/>
    <lineage>
        <taxon>Viruses</taxon>
        <taxon>Duplodnaviria</taxon>
        <taxon>Heunggongvirae</taxon>
        <taxon>Uroviricota</taxon>
        <taxon>Caudoviricetes</taxon>
        <taxon>Peduoviridae</taxon>
        <taxon>Maltschvirus</taxon>
        <taxon>Maltschvirus maltsch</taxon>
    </lineage>
</organism>
<protein>
    <submittedName>
        <fullName evidence="1">Uncharacterized protein</fullName>
    </submittedName>
</protein>
<reference evidence="1" key="1">
    <citation type="submission" date="2020-04" db="EMBL/GenBank/DDBJ databases">
        <authorList>
            <person name="Chiriac C."/>
            <person name="Salcher M."/>
            <person name="Ghai R."/>
            <person name="Kavagutti S V."/>
        </authorList>
    </citation>
    <scope>NUCLEOTIDE SEQUENCE</scope>
</reference>
<evidence type="ECO:0000313" key="1">
    <source>
        <dbReference type="EMBL" id="CAB4153117.1"/>
    </source>
</evidence>
<name>A0A6J5N406_9CAUD</name>